<evidence type="ECO:0000256" key="4">
    <source>
        <dbReference type="ARBA" id="ARBA00023002"/>
    </source>
</evidence>
<keyword evidence="6" id="KW-0676">Redox-active center</keyword>
<dbReference type="InterPro" id="IPR036249">
    <property type="entry name" value="Thioredoxin-like_sf"/>
</dbReference>
<dbReference type="EMBL" id="JAMQOM010000001">
    <property type="protein sequence ID" value="MDS0220323.1"/>
    <property type="molecule type" value="Genomic_DNA"/>
</dbReference>
<comment type="catalytic activity">
    <reaction evidence="9">
        <text>a hydroperoxide + [thioredoxin]-dithiol = an alcohol + [thioredoxin]-disulfide + H2O</text>
        <dbReference type="Rhea" id="RHEA:62620"/>
        <dbReference type="Rhea" id="RHEA-COMP:10698"/>
        <dbReference type="Rhea" id="RHEA-COMP:10700"/>
        <dbReference type="ChEBI" id="CHEBI:15377"/>
        <dbReference type="ChEBI" id="CHEBI:29950"/>
        <dbReference type="ChEBI" id="CHEBI:30879"/>
        <dbReference type="ChEBI" id="CHEBI:35924"/>
        <dbReference type="ChEBI" id="CHEBI:50058"/>
        <dbReference type="EC" id="1.11.1.24"/>
    </reaction>
</comment>
<organism evidence="12 13">
    <name type="scientific">Haloarcula terrestris</name>
    <dbReference type="NCBI Taxonomy" id="2950533"/>
    <lineage>
        <taxon>Archaea</taxon>
        <taxon>Methanobacteriati</taxon>
        <taxon>Methanobacteriota</taxon>
        <taxon>Stenosarchaea group</taxon>
        <taxon>Halobacteria</taxon>
        <taxon>Halobacteriales</taxon>
        <taxon>Haloarculaceae</taxon>
        <taxon>Haloarcula</taxon>
    </lineage>
</organism>
<evidence type="ECO:0000313" key="13">
    <source>
        <dbReference type="Proteomes" id="UP001253439"/>
    </source>
</evidence>
<keyword evidence="2" id="KW-0575">Peroxidase</keyword>
<keyword evidence="3" id="KW-0049">Antioxidant</keyword>
<comment type="caution">
    <text evidence="12">The sequence shown here is derived from an EMBL/GenBank/DDBJ whole genome shotgun (WGS) entry which is preliminary data.</text>
</comment>
<dbReference type="PROSITE" id="PS51352">
    <property type="entry name" value="THIOREDOXIN_2"/>
    <property type="match status" value="1"/>
</dbReference>
<dbReference type="EC" id="1.11.1.24" evidence="1"/>
<evidence type="ECO:0000259" key="11">
    <source>
        <dbReference type="PROSITE" id="PS51352"/>
    </source>
</evidence>
<dbReference type="Proteomes" id="UP001253439">
    <property type="component" value="Unassembled WGS sequence"/>
</dbReference>
<feature type="compositionally biased region" description="Acidic residues" evidence="10">
    <location>
        <begin position="310"/>
        <end position="324"/>
    </location>
</feature>
<reference evidence="12 13" key="1">
    <citation type="submission" date="2022-06" db="EMBL/GenBank/DDBJ databases">
        <title>Haloarcula sp. a new haloarchaeum isolate from saline soil.</title>
        <authorList>
            <person name="Strakova D."/>
            <person name="Galisteo C."/>
            <person name="Sanchez-Porro C."/>
            <person name="Ventosa A."/>
        </authorList>
    </citation>
    <scope>NUCLEOTIDE SEQUENCE [LARGE SCALE GENOMIC DNA]</scope>
    <source>
        <strain evidence="12 13">S1AR25-5A</strain>
    </source>
</reference>
<evidence type="ECO:0000256" key="9">
    <source>
        <dbReference type="ARBA" id="ARBA00049091"/>
    </source>
</evidence>
<dbReference type="PANTHER" id="PTHR42801:SF22">
    <property type="entry name" value="PEROXIREDOXIN SLL0755-RELATED"/>
    <property type="match status" value="1"/>
</dbReference>
<evidence type="ECO:0000256" key="2">
    <source>
        <dbReference type="ARBA" id="ARBA00022559"/>
    </source>
</evidence>
<dbReference type="GO" id="GO:0034599">
    <property type="term" value="P:cellular response to oxidative stress"/>
    <property type="evidence" value="ECO:0007669"/>
    <property type="project" value="TreeGrafter"/>
</dbReference>
<dbReference type="InterPro" id="IPR050924">
    <property type="entry name" value="Peroxiredoxin_BCP/PrxQ"/>
</dbReference>
<evidence type="ECO:0000256" key="6">
    <source>
        <dbReference type="ARBA" id="ARBA00023284"/>
    </source>
</evidence>
<keyword evidence="13" id="KW-1185">Reference proteome</keyword>
<dbReference type="GO" id="GO:0008379">
    <property type="term" value="F:thioredoxin peroxidase activity"/>
    <property type="evidence" value="ECO:0007669"/>
    <property type="project" value="TreeGrafter"/>
</dbReference>
<feature type="region of interest" description="Disordered" evidence="10">
    <location>
        <begin position="275"/>
        <end position="572"/>
    </location>
</feature>
<dbReference type="Gene3D" id="3.40.30.10">
    <property type="entry name" value="Glutaredoxin"/>
    <property type="match status" value="1"/>
</dbReference>
<feature type="compositionally biased region" description="Acidic residues" evidence="10">
    <location>
        <begin position="424"/>
        <end position="457"/>
    </location>
</feature>
<dbReference type="RefSeq" id="WP_310895008.1">
    <property type="nucleotide sequence ID" value="NZ_JAMQOM010000001.1"/>
</dbReference>
<proteinExistence type="inferred from homology"/>
<dbReference type="GO" id="GO:0045454">
    <property type="term" value="P:cell redox homeostasis"/>
    <property type="evidence" value="ECO:0007669"/>
    <property type="project" value="TreeGrafter"/>
</dbReference>
<feature type="compositionally biased region" description="Low complexity" evidence="10">
    <location>
        <begin position="369"/>
        <end position="388"/>
    </location>
</feature>
<evidence type="ECO:0000256" key="10">
    <source>
        <dbReference type="SAM" id="MobiDB-lite"/>
    </source>
</evidence>
<evidence type="ECO:0000256" key="5">
    <source>
        <dbReference type="ARBA" id="ARBA00023157"/>
    </source>
</evidence>
<feature type="compositionally biased region" description="Polar residues" evidence="10">
    <location>
        <begin position="478"/>
        <end position="493"/>
    </location>
</feature>
<sequence length="572" mass="60467">MLSEGTAAPLFELPALVDGERKRVGLSDYLGEDVVILAFYPADFNPACDDTACDLDELDLFTMQKDVTILGISTDSVYSHRAFADRYDLKIPLLSDTDHDVAREYGIDFVDDIGQQLIERAVVVIDHDGEIQYAWSTDDLRQLPRVEEIKDAIADTGGDDTAFARYRVGHAHYTEGRRAFTAAMGGFQDSEWMVAQGDFQQAREEFEDAADHFDTAVRFVDDEALKPIYEDAKTKANSLWQASDWLAQAASAYSSGSGAEGQALRDDAERPLETARGYEEPPDPDGPWPPELETLETESDDERPAYLSQDAEEGDTSLDVDIDAAVERTATELAETASSAGESALDSTSSTDATDATDAADGIREAADETTGSAAQEATAAEPAEQSSKSAGSPGEATTPADQSTPDEPAADDPPPDSVSSPDGEGELSEVDDTDIEEIQAELAESEAESESSDSIEEAPTAMVEAPPEAVGGADADSATQDTPDGDQSSVDQPSDADSSSGSETSESAELDLTDPTAAADAADESAGDSGPNDASDPETDGSAGSETDGSSDHDSGPVSDRDTTDDYERDT</sequence>
<feature type="compositionally biased region" description="Low complexity" evidence="10">
    <location>
        <begin position="496"/>
        <end position="506"/>
    </location>
</feature>
<feature type="compositionally biased region" description="Low complexity" evidence="10">
    <location>
        <begin position="331"/>
        <end position="360"/>
    </location>
</feature>
<feature type="domain" description="Thioredoxin" evidence="11">
    <location>
        <begin position="2"/>
        <end position="158"/>
    </location>
</feature>
<keyword evidence="5" id="KW-1015">Disulfide bond</keyword>
<name>A0AAE4JFH6_9EURY</name>
<dbReference type="InterPro" id="IPR000866">
    <property type="entry name" value="AhpC/TSA"/>
</dbReference>
<dbReference type="Pfam" id="PF00578">
    <property type="entry name" value="AhpC-TSA"/>
    <property type="match status" value="1"/>
</dbReference>
<keyword evidence="4" id="KW-0560">Oxidoreductase</keyword>
<dbReference type="PANTHER" id="PTHR42801">
    <property type="entry name" value="THIOREDOXIN-DEPENDENT PEROXIDE REDUCTASE"/>
    <property type="match status" value="1"/>
</dbReference>
<feature type="compositionally biased region" description="Basic and acidic residues" evidence="10">
    <location>
        <begin position="551"/>
        <end position="572"/>
    </location>
</feature>
<comment type="similarity">
    <text evidence="8">Belongs to the peroxiredoxin family. BCP/PrxQ subfamily.</text>
</comment>
<gene>
    <name evidence="12" type="ORF">NDI54_03050</name>
</gene>
<dbReference type="InterPro" id="IPR013766">
    <property type="entry name" value="Thioredoxin_domain"/>
</dbReference>
<dbReference type="AlphaFoldDB" id="A0AAE4JFH6"/>
<evidence type="ECO:0000256" key="7">
    <source>
        <dbReference type="ARBA" id="ARBA00032824"/>
    </source>
</evidence>
<accession>A0AAE4JFH6</accession>
<evidence type="ECO:0000313" key="12">
    <source>
        <dbReference type="EMBL" id="MDS0220323.1"/>
    </source>
</evidence>
<protein>
    <recommendedName>
        <fullName evidence="1">thioredoxin-dependent peroxiredoxin</fullName>
        <ecNumber evidence="1">1.11.1.24</ecNumber>
    </recommendedName>
    <alternativeName>
        <fullName evidence="7">Thioredoxin peroxidase</fullName>
    </alternativeName>
</protein>
<evidence type="ECO:0000256" key="1">
    <source>
        <dbReference type="ARBA" id="ARBA00013017"/>
    </source>
</evidence>
<dbReference type="GO" id="GO:0005737">
    <property type="term" value="C:cytoplasm"/>
    <property type="evidence" value="ECO:0007669"/>
    <property type="project" value="TreeGrafter"/>
</dbReference>
<evidence type="ECO:0000256" key="3">
    <source>
        <dbReference type="ARBA" id="ARBA00022862"/>
    </source>
</evidence>
<dbReference type="SUPFAM" id="SSF52833">
    <property type="entry name" value="Thioredoxin-like"/>
    <property type="match status" value="1"/>
</dbReference>
<evidence type="ECO:0000256" key="8">
    <source>
        <dbReference type="ARBA" id="ARBA00038489"/>
    </source>
</evidence>